<dbReference type="InterPro" id="IPR016897">
    <property type="entry name" value="SKP1"/>
</dbReference>
<organism evidence="7 8">
    <name type="scientific">Microthlaspi erraticum</name>
    <dbReference type="NCBI Taxonomy" id="1685480"/>
    <lineage>
        <taxon>Eukaryota</taxon>
        <taxon>Viridiplantae</taxon>
        <taxon>Streptophyta</taxon>
        <taxon>Embryophyta</taxon>
        <taxon>Tracheophyta</taxon>
        <taxon>Spermatophyta</taxon>
        <taxon>Magnoliopsida</taxon>
        <taxon>eudicotyledons</taxon>
        <taxon>Gunneridae</taxon>
        <taxon>Pentapetalae</taxon>
        <taxon>rosids</taxon>
        <taxon>malvids</taxon>
        <taxon>Brassicales</taxon>
        <taxon>Brassicaceae</taxon>
        <taxon>Coluteocarpeae</taxon>
        <taxon>Microthlaspi</taxon>
    </lineage>
</organism>
<dbReference type="Gene3D" id="3.30.710.10">
    <property type="entry name" value="Potassium Channel Kv1.1, Chain A"/>
    <property type="match status" value="1"/>
</dbReference>
<dbReference type="SUPFAM" id="SSF81382">
    <property type="entry name" value="Skp1 dimerisation domain-like"/>
    <property type="match status" value="1"/>
</dbReference>
<dbReference type="GO" id="GO:0016567">
    <property type="term" value="P:protein ubiquitination"/>
    <property type="evidence" value="ECO:0007669"/>
    <property type="project" value="UniProtKB-UniRule"/>
</dbReference>
<keyword evidence="3 4" id="KW-0833">Ubl conjugation pathway</keyword>
<dbReference type="InterPro" id="IPR036296">
    <property type="entry name" value="SKP1-like_dim_sf"/>
</dbReference>
<keyword evidence="8" id="KW-1185">Reference proteome</keyword>
<comment type="subunit">
    <text evidence="4">Part of a SCF (SKP1-cullin-F-box) protein ligase complex.</text>
</comment>
<dbReference type="GO" id="GO:0009867">
    <property type="term" value="P:jasmonic acid mediated signaling pathway"/>
    <property type="evidence" value="ECO:0007669"/>
    <property type="project" value="UniProtKB-ARBA"/>
</dbReference>
<dbReference type="InterPro" id="IPR016072">
    <property type="entry name" value="Skp1_comp_dimer"/>
</dbReference>
<accession>A0A6D2I0K9</accession>
<protein>
    <recommendedName>
        <fullName evidence="4">SKP1-like protein</fullName>
    </recommendedName>
</protein>
<feature type="domain" description="SKP1 component dimerisation" evidence="5">
    <location>
        <begin position="103"/>
        <end position="149"/>
    </location>
</feature>
<dbReference type="InterPro" id="IPR001232">
    <property type="entry name" value="SKP1-like"/>
</dbReference>
<evidence type="ECO:0000259" key="5">
    <source>
        <dbReference type="Pfam" id="PF01466"/>
    </source>
</evidence>
<evidence type="ECO:0000259" key="6">
    <source>
        <dbReference type="Pfam" id="PF03931"/>
    </source>
</evidence>
<feature type="domain" description="SKP1 component POZ" evidence="6">
    <location>
        <begin position="4"/>
        <end position="62"/>
    </location>
</feature>
<dbReference type="SUPFAM" id="SSF54695">
    <property type="entry name" value="POZ domain"/>
    <property type="match status" value="1"/>
</dbReference>
<evidence type="ECO:0000256" key="1">
    <source>
        <dbReference type="ARBA" id="ARBA00004906"/>
    </source>
</evidence>
<name>A0A6D2I0K9_9BRAS</name>
<comment type="caution">
    <text evidence="7">The sequence shown here is derived from an EMBL/GenBank/DDBJ whole genome shotgun (WGS) entry which is preliminary data.</text>
</comment>
<dbReference type="UniPathway" id="UPA00143"/>
<evidence type="ECO:0000313" key="8">
    <source>
        <dbReference type="Proteomes" id="UP000467841"/>
    </source>
</evidence>
<dbReference type="GO" id="GO:0006511">
    <property type="term" value="P:ubiquitin-dependent protein catabolic process"/>
    <property type="evidence" value="ECO:0007669"/>
    <property type="project" value="InterPro"/>
</dbReference>
<comment type="function">
    <text evidence="4">Involved in ubiquitination and subsequent proteasomal degradation of target proteins. Together with CUL1, RBX1 and a F-box protein, it forms a SCF E3 ubiquitin ligase complex. The functional specificity of this complex depends on the type of F-box protein. In the SCF complex, it serves as an adapter that links the F-box protein to CUL1.</text>
</comment>
<dbReference type="InterPro" id="IPR016073">
    <property type="entry name" value="Skp1_comp_POZ"/>
</dbReference>
<dbReference type="PANTHER" id="PTHR11165">
    <property type="entry name" value="SKP1"/>
    <property type="match status" value="1"/>
</dbReference>
<dbReference type="PIRSF" id="PIRSF028729">
    <property type="entry name" value="E3_ubiquit_lig_SCF_Skp"/>
    <property type="match status" value="1"/>
</dbReference>
<comment type="pathway">
    <text evidence="1 4">Protein modification; protein ubiquitination.</text>
</comment>
<comment type="similarity">
    <text evidence="2 4">Belongs to the SKP1 family.</text>
</comment>
<dbReference type="Pfam" id="PF03931">
    <property type="entry name" value="Skp1_POZ"/>
    <property type="match status" value="1"/>
</dbReference>
<dbReference type="OrthoDB" id="2006174at2759"/>
<evidence type="ECO:0000256" key="3">
    <source>
        <dbReference type="ARBA" id="ARBA00022786"/>
    </source>
</evidence>
<reference evidence="7" key="1">
    <citation type="submission" date="2020-01" db="EMBL/GenBank/DDBJ databases">
        <authorList>
            <person name="Mishra B."/>
        </authorList>
    </citation>
    <scope>NUCLEOTIDE SEQUENCE [LARGE SCALE GENOMIC DNA]</scope>
</reference>
<dbReference type="InterPro" id="IPR011333">
    <property type="entry name" value="SKP1/BTB/POZ_sf"/>
</dbReference>
<dbReference type="Proteomes" id="UP000467841">
    <property type="component" value="Unassembled WGS sequence"/>
</dbReference>
<gene>
    <name evidence="7" type="ORF">MERR_LOCUS8804</name>
</gene>
<evidence type="ECO:0000256" key="2">
    <source>
        <dbReference type="ARBA" id="ARBA00009993"/>
    </source>
</evidence>
<dbReference type="Pfam" id="PF01466">
    <property type="entry name" value="Skp1"/>
    <property type="match status" value="1"/>
</dbReference>
<dbReference type="EMBL" id="CACVBM020000632">
    <property type="protein sequence ID" value="CAA7021569.1"/>
    <property type="molecule type" value="Genomic_DNA"/>
</dbReference>
<evidence type="ECO:0000313" key="7">
    <source>
        <dbReference type="EMBL" id="CAA7021569.1"/>
    </source>
</evidence>
<sequence length="151" mass="16868">MSKKMIVLKSSDGESFEIEEAVALQSETIAHMVGEEGADNIIPLADVKSQVLTKVMEYCKKHDGGDDSSSEDLRKWETEFLKKIDRAMLIDLVSAACQLKIESLSDITCQAAADVLETVSVEEARRLLGVENDFTPEEEEAIRKENQWAFQ</sequence>
<dbReference type="SMART" id="SM00512">
    <property type="entry name" value="Skp1"/>
    <property type="match status" value="1"/>
</dbReference>
<evidence type="ECO:0000256" key="4">
    <source>
        <dbReference type="PIRNR" id="PIRNR028729"/>
    </source>
</evidence>
<proteinExistence type="inferred from homology"/>
<dbReference type="AlphaFoldDB" id="A0A6D2I0K9"/>